<organism evidence="3 4">
    <name type="scientific">Paraflavitalea soli</name>
    <dbReference type="NCBI Taxonomy" id="2315862"/>
    <lineage>
        <taxon>Bacteria</taxon>
        <taxon>Pseudomonadati</taxon>
        <taxon>Bacteroidota</taxon>
        <taxon>Chitinophagia</taxon>
        <taxon>Chitinophagales</taxon>
        <taxon>Chitinophagaceae</taxon>
        <taxon>Paraflavitalea</taxon>
    </lineage>
</organism>
<dbReference type="InterPro" id="IPR029044">
    <property type="entry name" value="Nucleotide-diphossugar_trans"/>
</dbReference>
<dbReference type="Pfam" id="PF00535">
    <property type="entry name" value="Glycos_transf_2"/>
    <property type="match status" value="1"/>
</dbReference>
<dbReference type="InterPro" id="IPR001173">
    <property type="entry name" value="Glyco_trans_2-like"/>
</dbReference>
<gene>
    <name evidence="3" type="ORF">D3H65_17145</name>
</gene>
<proteinExistence type="inferred from homology"/>
<dbReference type="GO" id="GO:0016740">
    <property type="term" value="F:transferase activity"/>
    <property type="evidence" value="ECO:0007669"/>
    <property type="project" value="UniProtKB-KW"/>
</dbReference>
<accession>A0A3B7MVC9</accession>
<reference evidence="3 4" key="1">
    <citation type="submission" date="2018-09" db="EMBL/GenBank/DDBJ databases">
        <title>Genome sequencing of strain 6GH32-13.</title>
        <authorList>
            <person name="Weon H.-Y."/>
            <person name="Heo J."/>
            <person name="Kwon S.-W."/>
        </authorList>
    </citation>
    <scope>NUCLEOTIDE SEQUENCE [LARGE SCALE GENOMIC DNA]</scope>
    <source>
        <strain evidence="3 4">5GH32-13</strain>
    </source>
</reference>
<evidence type="ECO:0000313" key="3">
    <source>
        <dbReference type="EMBL" id="AXY75595.1"/>
    </source>
</evidence>
<dbReference type="Gene3D" id="3.90.550.10">
    <property type="entry name" value="Spore Coat Polysaccharide Biosynthesis Protein SpsA, Chain A"/>
    <property type="match status" value="1"/>
</dbReference>
<keyword evidence="3" id="KW-0808">Transferase</keyword>
<protein>
    <submittedName>
        <fullName evidence="3">Glycosyltransferase family 2 protein</fullName>
    </submittedName>
</protein>
<dbReference type="KEGG" id="pseg:D3H65_17145"/>
<dbReference type="OrthoDB" id="9815923at2"/>
<keyword evidence="4" id="KW-1185">Reference proteome</keyword>
<dbReference type="EMBL" id="CP032157">
    <property type="protein sequence ID" value="AXY75595.1"/>
    <property type="molecule type" value="Genomic_DNA"/>
</dbReference>
<name>A0A3B7MVC9_9BACT</name>
<dbReference type="PANTHER" id="PTHR43630:SF2">
    <property type="entry name" value="GLYCOSYLTRANSFERASE"/>
    <property type="match status" value="1"/>
</dbReference>
<feature type="domain" description="Glycosyltransferase 2-like" evidence="2">
    <location>
        <begin position="31"/>
        <end position="118"/>
    </location>
</feature>
<dbReference type="RefSeq" id="WP_119051476.1">
    <property type="nucleotide sequence ID" value="NZ_CP032157.1"/>
</dbReference>
<evidence type="ECO:0000256" key="1">
    <source>
        <dbReference type="ARBA" id="ARBA00038494"/>
    </source>
</evidence>
<dbReference type="Proteomes" id="UP000263900">
    <property type="component" value="Chromosome"/>
</dbReference>
<evidence type="ECO:0000313" key="4">
    <source>
        <dbReference type="Proteomes" id="UP000263900"/>
    </source>
</evidence>
<evidence type="ECO:0000259" key="2">
    <source>
        <dbReference type="Pfam" id="PF00535"/>
    </source>
</evidence>
<dbReference type="CDD" id="cd02511">
    <property type="entry name" value="Beta4Glucosyltransferase"/>
    <property type="match status" value="1"/>
</dbReference>
<sequence length="286" mass="32804">MNYSQLSPVAGSIPGIVVQVQTPTPTELKISAVIITYNEEKIIRKTLSQLYWCDEIVVVDSYSTDNTVAICREFGADVYSRTFDGYGSQKQFAISRATNDWVLCIDADEIPTDNLIREIRSINPNTAYAGFSFPMNMVFLDKEFHYGKESGRHFIRLFNREKGGVTADRVHESFHVDGPIKKLEHTILHYSYTSIHQCIEKLNRYSTLSSGISYSKGKNKSALAVLFGLPFNFLKYYLLERNCLNGMKGFYWSVFASYYHFLKYVKLKELKQPEKRPVIIPDTVYA</sequence>
<comment type="similarity">
    <text evidence="1">Belongs to the glycosyltransferase 2 family. WaaE/KdtX subfamily.</text>
</comment>
<dbReference type="SUPFAM" id="SSF53448">
    <property type="entry name" value="Nucleotide-diphospho-sugar transferases"/>
    <property type="match status" value="1"/>
</dbReference>
<dbReference type="AlphaFoldDB" id="A0A3B7MVC9"/>
<dbReference type="PANTHER" id="PTHR43630">
    <property type="entry name" value="POLY-BETA-1,6-N-ACETYL-D-GLUCOSAMINE SYNTHASE"/>
    <property type="match status" value="1"/>
</dbReference>